<keyword evidence="2 10" id="KW-0963">Cytoplasm</keyword>
<organism evidence="12 13">
    <name type="scientific">Pacificitalea manganoxidans</name>
    <dbReference type="NCBI Taxonomy" id="1411902"/>
    <lineage>
        <taxon>Bacteria</taxon>
        <taxon>Pseudomonadati</taxon>
        <taxon>Pseudomonadota</taxon>
        <taxon>Alphaproteobacteria</taxon>
        <taxon>Rhodobacterales</taxon>
        <taxon>Paracoccaceae</taxon>
        <taxon>Pacificitalea</taxon>
    </lineage>
</organism>
<keyword evidence="4 10" id="KW-0808">Transferase</keyword>
<evidence type="ECO:0000256" key="2">
    <source>
        <dbReference type="ARBA" id="ARBA00022490"/>
    </source>
</evidence>
<dbReference type="Pfam" id="PF02504">
    <property type="entry name" value="FA_synthesis"/>
    <property type="match status" value="1"/>
</dbReference>
<accession>A0A291LYS4</accession>
<evidence type="ECO:0000256" key="8">
    <source>
        <dbReference type="ARBA" id="ARBA00024069"/>
    </source>
</evidence>
<evidence type="ECO:0000256" key="5">
    <source>
        <dbReference type="ARBA" id="ARBA00023098"/>
    </source>
</evidence>
<comment type="subcellular location">
    <subcellularLocation>
        <location evidence="10">Cytoplasm</location>
    </subcellularLocation>
    <text evidence="10">Associated with the membrane possibly through PlsY.</text>
</comment>
<keyword evidence="13" id="KW-1185">Reference proteome</keyword>
<comment type="similarity">
    <text evidence="10">Belongs to the PlsX family.</text>
</comment>
<dbReference type="GO" id="GO:0043811">
    <property type="term" value="F:phosphate:acyl-[acyl carrier protein] acyltransferase activity"/>
    <property type="evidence" value="ECO:0007669"/>
    <property type="project" value="UniProtKB-UniRule"/>
</dbReference>
<dbReference type="InterPro" id="IPR012281">
    <property type="entry name" value="Phospholipid_synth_PlsX-like"/>
</dbReference>
<evidence type="ECO:0000256" key="1">
    <source>
        <dbReference type="ARBA" id="ARBA00001232"/>
    </source>
</evidence>
<dbReference type="PANTHER" id="PTHR30100">
    <property type="entry name" value="FATTY ACID/PHOSPHOLIPID SYNTHESIS PROTEIN PLSX"/>
    <property type="match status" value="1"/>
</dbReference>
<reference evidence="12 13" key="1">
    <citation type="submission" date="2017-05" db="EMBL/GenBank/DDBJ databases">
        <title>Comparative genomic and metabolic analysis of manganese-oxidizing mechanisms in Celeribater manganoxidans DY25T: its adaption to the environment of polymetallic nodule.</title>
        <authorList>
            <person name="Wang X."/>
        </authorList>
    </citation>
    <scope>NUCLEOTIDE SEQUENCE [LARGE SCALE GENOMIC DNA]</scope>
    <source>
        <strain evidence="12 13">DY25</strain>
    </source>
</reference>
<feature type="compositionally biased region" description="Polar residues" evidence="11">
    <location>
        <begin position="24"/>
        <end position="36"/>
    </location>
</feature>
<dbReference type="RefSeq" id="WP_097373039.1">
    <property type="nucleotide sequence ID" value="NZ_CP021404.1"/>
</dbReference>
<dbReference type="AlphaFoldDB" id="A0A291LYS4"/>
<dbReference type="Gene3D" id="3.40.718.10">
    <property type="entry name" value="Isopropylmalate Dehydrogenase"/>
    <property type="match status" value="1"/>
</dbReference>
<evidence type="ECO:0000256" key="9">
    <source>
        <dbReference type="ARBA" id="ARBA00046608"/>
    </source>
</evidence>
<evidence type="ECO:0000256" key="7">
    <source>
        <dbReference type="ARBA" id="ARBA00023264"/>
    </source>
</evidence>
<evidence type="ECO:0000313" key="12">
    <source>
        <dbReference type="EMBL" id="ATI41658.1"/>
    </source>
</evidence>
<evidence type="ECO:0000256" key="10">
    <source>
        <dbReference type="HAMAP-Rule" id="MF_00019"/>
    </source>
</evidence>
<keyword evidence="12" id="KW-0012">Acyltransferase</keyword>
<dbReference type="GO" id="GO:0006633">
    <property type="term" value="P:fatty acid biosynthetic process"/>
    <property type="evidence" value="ECO:0007669"/>
    <property type="project" value="UniProtKB-UniRule"/>
</dbReference>
<dbReference type="Proteomes" id="UP000219050">
    <property type="component" value="Chromosome"/>
</dbReference>
<name>A0A291LYS4_9RHOB</name>
<sequence length="403" mass="42203">MTDGSGDRSAAPSRAAGTDPKGSDLSSTDPNGSASDASRGDDLPLALRGKIVISIDAMGGDKGPAPVIQGMAKSAAKNPDIGFIVHGPRAELEPLIARRKLGDRCVIRDAEGVVTMDAKPSHVMRHGKGTSMWSAIESVRDKQATVAVSCGNTGALMAVSMVRLRRLPGVARPAIACLWPSRNPQGFNVMLDVGADVRADAEDLLQFAMMGTSYARNGLDIRRPRVGLLNVGTEEHKGRAELKEAHELISRAAASSDFEYVGFVEGGDIPSDRVDVIVTDGFTGNVALKTGEGTAKLISELLRAAFKHSPLSRMAALLALTSLSRFSKRIDPRRVNGGIFLGLNGTVVKSHGSADATGVSAAIKLAFRLGQMGFADRLAARVASATAAGQDALHTAEESDKSQ</sequence>
<dbReference type="EMBL" id="CP021404">
    <property type="protein sequence ID" value="ATI41658.1"/>
    <property type="molecule type" value="Genomic_DNA"/>
</dbReference>
<dbReference type="PANTHER" id="PTHR30100:SF1">
    <property type="entry name" value="PHOSPHATE ACYLTRANSFERASE"/>
    <property type="match status" value="1"/>
</dbReference>
<dbReference type="SUPFAM" id="SSF53659">
    <property type="entry name" value="Isocitrate/Isopropylmalate dehydrogenase-like"/>
    <property type="match status" value="1"/>
</dbReference>
<keyword evidence="5 10" id="KW-0443">Lipid metabolism</keyword>
<proteinExistence type="inferred from homology"/>
<evidence type="ECO:0000256" key="11">
    <source>
        <dbReference type="SAM" id="MobiDB-lite"/>
    </source>
</evidence>
<keyword evidence="7 10" id="KW-1208">Phospholipid metabolism</keyword>
<dbReference type="HAMAP" id="MF_00019">
    <property type="entry name" value="PlsX"/>
    <property type="match status" value="1"/>
</dbReference>
<evidence type="ECO:0000256" key="6">
    <source>
        <dbReference type="ARBA" id="ARBA00023209"/>
    </source>
</evidence>
<dbReference type="InterPro" id="IPR003664">
    <property type="entry name" value="FA_synthesis"/>
</dbReference>
<keyword evidence="6 10" id="KW-0594">Phospholipid biosynthesis</keyword>
<comment type="subunit">
    <text evidence="9 10">Homodimer. Probably interacts with PlsY.</text>
</comment>
<dbReference type="PIRSF" id="PIRSF002465">
    <property type="entry name" value="Phsphlp_syn_PlsX"/>
    <property type="match status" value="1"/>
</dbReference>
<gene>
    <name evidence="10" type="primary">plsX</name>
    <name evidence="12" type="ORF">CBW24_06370</name>
</gene>
<comment type="function">
    <text evidence="10">Catalyzes the reversible formation of acyl-phosphate (acyl-PO(4)) from acyl-[acyl-carrier-protein] (acyl-ACP). This enzyme utilizes acyl-ACP as fatty acyl donor, but not acyl-CoA.</text>
</comment>
<dbReference type="GO" id="GO:0005737">
    <property type="term" value="C:cytoplasm"/>
    <property type="evidence" value="ECO:0007669"/>
    <property type="project" value="UniProtKB-SubCell"/>
</dbReference>
<evidence type="ECO:0000313" key="13">
    <source>
        <dbReference type="Proteomes" id="UP000219050"/>
    </source>
</evidence>
<dbReference type="EC" id="2.3.1.274" evidence="8 10"/>
<dbReference type="OrthoDB" id="9806408at2"/>
<dbReference type="KEGG" id="cmag:CBW24_06370"/>
<evidence type="ECO:0000256" key="3">
    <source>
        <dbReference type="ARBA" id="ARBA00022516"/>
    </source>
</evidence>
<dbReference type="UniPathway" id="UPA00085"/>
<feature type="region of interest" description="Disordered" evidence="11">
    <location>
        <begin position="1"/>
        <end position="41"/>
    </location>
</feature>
<keyword evidence="3 10" id="KW-0444">Lipid biosynthesis</keyword>
<evidence type="ECO:0000256" key="4">
    <source>
        <dbReference type="ARBA" id="ARBA00022679"/>
    </source>
</evidence>
<dbReference type="NCBIfam" id="TIGR00182">
    <property type="entry name" value="plsX"/>
    <property type="match status" value="1"/>
</dbReference>
<comment type="pathway">
    <text evidence="10">Lipid metabolism; phospholipid metabolism.</text>
</comment>
<comment type="catalytic activity">
    <reaction evidence="1 10">
        <text>a fatty acyl-[ACP] + phosphate = an acyl phosphate + holo-[ACP]</text>
        <dbReference type="Rhea" id="RHEA:42292"/>
        <dbReference type="Rhea" id="RHEA-COMP:9685"/>
        <dbReference type="Rhea" id="RHEA-COMP:14125"/>
        <dbReference type="ChEBI" id="CHEBI:43474"/>
        <dbReference type="ChEBI" id="CHEBI:59918"/>
        <dbReference type="ChEBI" id="CHEBI:64479"/>
        <dbReference type="ChEBI" id="CHEBI:138651"/>
        <dbReference type="EC" id="2.3.1.274"/>
    </reaction>
</comment>
<protein>
    <recommendedName>
        <fullName evidence="8 10">Phosphate acyltransferase</fullName>
        <ecNumber evidence="8 10">2.3.1.274</ecNumber>
    </recommendedName>
    <alternativeName>
        <fullName evidence="10">Acyl-ACP phosphotransacylase</fullName>
    </alternativeName>
    <alternativeName>
        <fullName evidence="10">Acyl-[acyl-carrier-protein]--phosphate acyltransferase</fullName>
    </alternativeName>
    <alternativeName>
        <fullName evidence="10">Phosphate-acyl-ACP acyltransferase</fullName>
    </alternativeName>
</protein>
<dbReference type="GO" id="GO:0008654">
    <property type="term" value="P:phospholipid biosynthetic process"/>
    <property type="evidence" value="ECO:0007669"/>
    <property type="project" value="UniProtKB-KW"/>
</dbReference>